<dbReference type="EMBL" id="CH916366">
    <property type="protein sequence ID" value="EDV97813.1"/>
    <property type="molecule type" value="Genomic_DNA"/>
</dbReference>
<dbReference type="eggNOG" id="ENOG502T98F">
    <property type="taxonomic scope" value="Eukaryota"/>
</dbReference>
<dbReference type="PANTHER" id="PTHR39956:SF1">
    <property type="entry name" value="GH09530P-RELATED"/>
    <property type="match status" value="1"/>
</dbReference>
<dbReference type="AlphaFoldDB" id="B4J020"/>
<organism evidence="2">
    <name type="scientific">Drosophila grimshawi</name>
    <name type="common">Hawaiian fruit fly</name>
    <name type="synonym">Idiomyia grimshawi</name>
    <dbReference type="NCBI Taxonomy" id="7222"/>
    <lineage>
        <taxon>Eukaryota</taxon>
        <taxon>Metazoa</taxon>
        <taxon>Ecdysozoa</taxon>
        <taxon>Arthropoda</taxon>
        <taxon>Hexapoda</taxon>
        <taxon>Insecta</taxon>
        <taxon>Pterygota</taxon>
        <taxon>Neoptera</taxon>
        <taxon>Endopterygota</taxon>
        <taxon>Diptera</taxon>
        <taxon>Brachycera</taxon>
        <taxon>Muscomorpha</taxon>
        <taxon>Ephydroidea</taxon>
        <taxon>Drosophilidae</taxon>
        <taxon>Drosophila</taxon>
        <taxon>Hawaiian Drosophila</taxon>
    </lineage>
</organism>
<evidence type="ECO:0000313" key="1">
    <source>
        <dbReference type="EMBL" id="EDV97813.1"/>
    </source>
</evidence>
<dbReference type="InParanoid" id="B4J020"/>
<keyword evidence="2" id="KW-1185">Reference proteome</keyword>
<dbReference type="Proteomes" id="UP000001070">
    <property type="component" value="Unassembled WGS sequence"/>
</dbReference>
<dbReference type="PhylomeDB" id="B4J020"/>
<proteinExistence type="predicted"/>
<gene>
    <name evidence="1" type="primary">Dgri\GH14486</name>
    <name evidence="1" type="ORF">Dgri_GH14486</name>
</gene>
<sequence length="226" mass="25903">MFMGSTAHVNAYRKFGQDCRDITCAPTERCILSNIACEKDQQNGEHCGLYPKCMERSTSADQQYDRFTIDSTANTRSSINAPISSPITSTIQLNTKSDDYMDTDSGFEFINSDAGANSVISHADQRQTNVLVIVQDGTWQPNQNPNPNRNPNFNYNRQPWRQPCITWILEGELVVRLKCSILHQHRSQCSHRVQFQHHYHLKYNHAKFSHAKFSHAKFSDNKHSHS</sequence>
<name>B4J020_DROGR</name>
<evidence type="ECO:0000313" key="2">
    <source>
        <dbReference type="Proteomes" id="UP000001070"/>
    </source>
</evidence>
<accession>B4J020</accession>
<dbReference type="HOGENOM" id="CLU_1225917_0_0_1"/>
<dbReference type="PANTHER" id="PTHR39956">
    <property type="entry name" value="GH09530P-RELATED"/>
    <property type="match status" value="1"/>
</dbReference>
<reference evidence="1 2" key="1">
    <citation type="journal article" date="2007" name="Nature">
        <title>Evolution of genes and genomes on the Drosophila phylogeny.</title>
        <authorList>
            <consortium name="Drosophila 12 Genomes Consortium"/>
            <person name="Clark A.G."/>
            <person name="Eisen M.B."/>
            <person name="Smith D.R."/>
            <person name="Bergman C.M."/>
            <person name="Oliver B."/>
            <person name="Markow T.A."/>
            <person name="Kaufman T.C."/>
            <person name="Kellis M."/>
            <person name="Gelbart W."/>
            <person name="Iyer V.N."/>
            <person name="Pollard D.A."/>
            <person name="Sackton T.B."/>
            <person name="Larracuente A.M."/>
            <person name="Singh N.D."/>
            <person name="Abad J.P."/>
            <person name="Abt D.N."/>
            <person name="Adryan B."/>
            <person name="Aguade M."/>
            <person name="Akashi H."/>
            <person name="Anderson W.W."/>
            <person name="Aquadro C.F."/>
            <person name="Ardell D.H."/>
            <person name="Arguello R."/>
            <person name="Artieri C.G."/>
            <person name="Barbash D.A."/>
            <person name="Barker D."/>
            <person name="Barsanti P."/>
            <person name="Batterham P."/>
            <person name="Batzoglou S."/>
            <person name="Begun D."/>
            <person name="Bhutkar A."/>
            <person name="Blanco E."/>
            <person name="Bosak S.A."/>
            <person name="Bradley R.K."/>
            <person name="Brand A.D."/>
            <person name="Brent M.R."/>
            <person name="Brooks A.N."/>
            <person name="Brown R.H."/>
            <person name="Butlin R.K."/>
            <person name="Caggese C."/>
            <person name="Calvi B.R."/>
            <person name="Bernardo de Carvalho A."/>
            <person name="Caspi A."/>
            <person name="Castrezana S."/>
            <person name="Celniker S.E."/>
            <person name="Chang J.L."/>
            <person name="Chapple C."/>
            <person name="Chatterji S."/>
            <person name="Chinwalla A."/>
            <person name="Civetta A."/>
            <person name="Clifton S.W."/>
            <person name="Comeron J.M."/>
            <person name="Costello J.C."/>
            <person name="Coyne J.A."/>
            <person name="Daub J."/>
            <person name="David R.G."/>
            <person name="Delcher A.L."/>
            <person name="Delehaunty K."/>
            <person name="Do C.B."/>
            <person name="Ebling H."/>
            <person name="Edwards K."/>
            <person name="Eickbush T."/>
            <person name="Evans J.D."/>
            <person name="Filipski A."/>
            <person name="Findeiss S."/>
            <person name="Freyhult E."/>
            <person name="Fulton L."/>
            <person name="Fulton R."/>
            <person name="Garcia A.C."/>
            <person name="Gardiner A."/>
            <person name="Garfield D.A."/>
            <person name="Garvin B.E."/>
            <person name="Gibson G."/>
            <person name="Gilbert D."/>
            <person name="Gnerre S."/>
            <person name="Godfrey J."/>
            <person name="Good R."/>
            <person name="Gotea V."/>
            <person name="Gravely B."/>
            <person name="Greenberg A.J."/>
            <person name="Griffiths-Jones S."/>
            <person name="Gross S."/>
            <person name="Guigo R."/>
            <person name="Gustafson E.A."/>
            <person name="Haerty W."/>
            <person name="Hahn M.W."/>
            <person name="Halligan D.L."/>
            <person name="Halpern A.L."/>
            <person name="Halter G.M."/>
            <person name="Han M.V."/>
            <person name="Heger A."/>
            <person name="Hillier L."/>
            <person name="Hinrichs A.S."/>
            <person name="Holmes I."/>
            <person name="Hoskins R.A."/>
            <person name="Hubisz M.J."/>
            <person name="Hultmark D."/>
            <person name="Huntley M.A."/>
            <person name="Jaffe D.B."/>
            <person name="Jagadeeshan S."/>
            <person name="Jeck W.R."/>
            <person name="Johnson J."/>
            <person name="Jones C.D."/>
            <person name="Jordan W.C."/>
            <person name="Karpen G.H."/>
            <person name="Kataoka E."/>
            <person name="Keightley P.D."/>
            <person name="Kheradpour P."/>
            <person name="Kirkness E.F."/>
            <person name="Koerich L.B."/>
            <person name="Kristiansen K."/>
            <person name="Kudrna D."/>
            <person name="Kulathinal R.J."/>
            <person name="Kumar S."/>
            <person name="Kwok R."/>
            <person name="Lander E."/>
            <person name="Langley C.H."/>
            <person name="Lapoint R."/>
            <person name="Lazzaro B.P."/>
            <person name="Lee S.J."/>
            <person name="Levesque L."/>
            <person name="Li R."/>
            <person name="Lin C.F."/>
            <person name="Lin M.F."/>
            <person name="Lindblad-Toh K."/>
            <person name="Llopart A."/>
            <person name="Long M."/>
            <person name="Low L."/>
            <person name="Lozovsky E."/>
            <person name="Lu J."/>
            <person name="Luo M."/>
            <person name="Machado C.A."/>
            <person name="Makalowski W."/>
            <person name="Marzo M."/>
            <person name="Matsuda M."/>
            <person name="Matzkin L."/>
            <person name="McAllister B."/>
            <person name="McBride C.S."/>
            <person name="McKernan B."/>
            <person name="McKernan K."/>
            <person name="Mendez-Lago M."/>
            <person name="Minx P."/>
            <person name="Mollenhauer M.U."/>
            <person name="Montooth K."/>
            <person name="Mount S.M."/>
            <person name="Mu X."/>
            <person name="Myers E."/>
            <person name="Negre B."/>
            <person name="Newfeld S."/>
            <person name="Nielsen R."/>
            <person name="Noor M.A."/>
            <person name="O'Grady P."/>
            <person name="Pachter L."/>
            <person name="Papaceit M."/>
            <person name="Parisi M.J."/>
            <person name="Parisi M."/>
            <person name="Parts L."/>
            <person name="Pedersen J.S."/>
            <person name="Pesole G."/>
            <person name="Phillippy A.M."/>
            <person name="Ponting C.P."/>
            <person name="Pop M."/>
            <person name="Porcelli D."/>
            <person name="Powell J.R."/>
            <person name="Prohaska S."/>
            <person name="Pruitt K."/>
            <person name="Puig M."/>
            <person name="Quesneville H."/>
            <person name="Ram K.R."/>
            <person name="Rand D."/>
            <person name="Rasmussen M.D."/>
            <person name="Reed L.K."/>
            <person name="Reenan R."/>
            <person name="Reily A."/>
            <person name="Remington K.A."/>
            <person name="Rieger T.T."/>
            <person name="Ritchie M.G."/>
            <person name="Robin C."/>
            <person name="Rogers Y.H."/>
            <person name="Rohde C."/>
            <person name="Rozas J."/>
            <person name="Rubenfield M.J."/>
            <person name="Ruiz A."/>
            <person name="Russo S."/>
            <person name="Salzberg S.L."/>
            <person name="Sanchez-Gracia A."/>
            <person name="Saranga D.J."/>
            <person name="Sato H."/>
            <person name="Schaeffer S.W."/>
            <person name="Schatz M.C."/>
            <person name="Schlenke T."/>
            <person name="Schwartz R."/>
            <person name="Segarra C."/>
            <person name="Singh R.S."/>
            <person name="Sirot L."/>
            <person name="Sirota M."/>
            <person name="Sisneros N.B."/>
            <person name="Smith C.D."/>
            <person name="Smith T.F."/>
            <person name="Spieth J."/>
            <person name="Stage D.E."/>
            <person name="Stark A."/>
            <person name="Stephan W."/>
            <person name="Strausberg R.L."/>
            <person name="Strempel S."/>
            <person name="Sturgill D."/>
            <person name="Sutton G."/>
            <person name="Sutton G.G."/>
            <person name="Tao W."/>
            <person name="Teichmann S."/>
            <person name="Tobari Y.N."/>
            <person name="Tomimura Y."/>
            <person name="Tsolas J.M."/>
            <person name="Valente V.L."/>
            <person name="Venter E."/>
            <person name="Venter J.C."/>
            <person name="Vicario S."/>
            <person name="Vieira F.G."/>
            <person name="Vilella A.J."/>
            <person name="Villasante A."/>
            <person name="Walenz B."/>
            <person name="Wang J."/>
            <person name="Wasserman M."/>
            <person name="Watts T."/>
            <person name="Wilson D."/>
            <person name="Wilson R.K."/>
            <person name="Wing R.A."/>
            <person name="Wolfner M.F."/>
            <person name="Wong A."/>
            <person name="Wong G.K."/>
            <person name="Wu C.I."/>
            <person name="Wu G."/>
            <person name="Yamamoto D."/>
            <person name="Yang H.P."/>
            <person name="Yang S.P."/>
            <person name="Yorke J.A."/>
            <person name="Yoshida K."/>
            <person name="Zdobnov E."/>
            <person name="Zhang P."/>
            <person name="Zhang Y."/>
            <person name="Zimin A.V."/>
            <person name="Baldwin J."/>
            <person name="Abdouelleil A."/>
            <person name="Abdulkadir J."/>
            <person name="Abebe A."/>
            <person name="Abera B."/>
            <person name="Abreu J."/>
            <person name="Acer S.C."/>
            <person name="Aftuck L."/>
            <person name="Alexander A."/>
            <person name="An P."/>
            <person name="Anderson E."/>
            <person name="Anderson S."/>
            <person name="Arachi H."/>
            <person name="Azer M."/>
            <person name="Bachantsang P."/>
            <person name="Barry A."/>
            <person name="Bayul T."/>
            <person name="Berlin A."/>
            <person name="Bessette D."/>
            <person name="Bloom T."/>
            <person name="Blye J."/>
            <person name="Boguslavskiy L."/>
            <person name="Bonnet C."/>
            <person name="Boukhgalter B."/>
            <person name="Bourzgui I."/>
            <person name="Brown A."/>
            <person name="Cahill P."/>
            <person name="Channer S."/>
            <person name="Cheshatsang Y."/>
            <person name="Chuda L."/>
            <person name="Citroen M."/>
            <person name="Collymore A."/>
            <person name="Cooke P."/>
            <person name="Costello M."/>
            <person name="D'Aco K."/>
            <person name="Daza R."/>
            <person name="De Haan G."/>
            <person name="DeGray S."/>
            <person name="DeMaso C."/>
            <person name="Dhargay N."/>
            <person name="Dooley K."/>
            <person name="Dooley E."/>
            <person name="Doricent M."/>
            <person name="Dorje P."/>
            <person name="Dorjee K."/>
            <person name="Dupes A."/>
            <person name="Elong R."/>
            <person name="Falk J."/>
            <person name="Farina A."/>
            <person name="Faro S."/>
            <person name="Ferguson D."/>
            <person name="Fisher S."/>
            <person name="Foley C.D."/>
            <person name="Franke A."/>
            <person name="Friedrich D."/>
            <person name="Gadbois L."/>
            <person name="Gearin G."/>
            <person name="Gearin C.R."/>
            <person name="Giannoukos G."/>
            <person name="Goode T."/>
            <person name="Graham J."/>
            <person name="Grandbois E."/>
            <person name="Grewal S."/>
            <person name="Gyaltsen K."/>
            <person name="Hafez N."/>
            <person name="Hagos B."/>
            <person name="Hall J."/>
            <person name="Henson C."/>
            <person name="Hollinger A."/>
            <person name="Honan T."/>
            <person name="Huard M.D."/>
            <person name="Hughes L."/>
            <person name="Hurhula B."/>
            <person name="Husby M.E."/>
            <person name="Kamat A."/>
            <person name="Kanga B."/>
            <person name="Kashin S."/>
            <person name="Khazanovich D."/>
            <person name="Kisner P."/>
            <person name="Lance K."/>
            <person name="Lara M."/>
            <person name="Lee W."/>
            <person name="Lennon N."/>
            <person name="Letendre F."/>
            <person name="LeVine R."/>
            <person name="Lipovsky A."/>
            <person name="Liu X."/>
            <person name="Liu J."/>
            <person name="Liu S."/>
            <person name="Lokyitsang T."/>
            <person name="Lokyitsang Y."/>
            <person name="Lubonja R."/>
            <person name="Lui A."/>
            <person name="MacDonald P."/>
            <person name="Magnisalis V."/>
            <person name="Maru K."/>
            <person name="Matthews C."/>
            <person name="McCusker W."/>
            <person name="McDonough S."/>
            <person name="Mehta T."/>
            <person name="Meldrim J."/>
            <person name="Meneus L."/>
            <person name="Mihai O."/>
            <person name="Mihalev A."/>
            <person name="Mihova T."/>
            <person name="Mittelman R."/>
            <person name="Mlenga V."/>
            <person name="Montmayeur A."/>
            <person name="Mulrain L."/>
            <person name="Navidi A."/>
            <person name="Naylor J."/>
            <person name="Negash T."/>
            <person name="Nguyen T."/>
            <person name="Nguyen N."/>
            <person name="Nicol R."/>
            <person name="Norbu C."/>
            <person name="Norbu N."/>
            <person name="Novod N."/>
            <person name="O'Neill B."/>
            <person name="Osman S."/>
            <person name="Markiewicz E."/>
            <person name="Oyono O.L."/>
            <person name="Patti C."/>
            <person name="Phunkhang P."/>
            <person name="Pierre F."/>
            <person name="Priest M."/>
            <person name="Raghuraman S."/>
            <person name="Rege F."/>
            <person name="Reyes R."/>
            <person name="Rise C."/>
            <person name="Rogov P."/>
            <person name="Ross K."/>
            <person name="Ryan E."/>
            <person name="Settipalli S."/>
            <person name="Shea T."/>
            <person name="Sherpa N."/>
            <person name="Shi L."/>
            <person name="Shih D."/>
            <person name="Sparrow T."/>
            <person name="Spaulding J."/>
            <person name="Stalker J."/>
            <person name="Stange-Thomann N."/>
            <person name="Stavropoulos S."/>
            <person name="Stone C."/>
            <person name="Strader C."/>
            <person name="Tesfaye S."/>
            <person name="Thomson T."/>
            <person name="Thoulutsang Y."/>
            <person name="Thoulutsang D."/>
            <person name="Topham K."/>
            <person name="Topping I."/>
            <person name="Tsamla T."/>
            <person name="Vassiliev H."/>
            <person name="Vo A."/>
            <person name="Wangchuk T."/>
            <person name="Wangdi T."/>
            <person name="Weiand M."/>
            <person name="Wilkinson J."/>
            <person name="Wilson A."/>
            <person name="Yadav S."/>
            <person name="Young G."/>
            <person name="Yu Q."/>
            <person name="Zembek L."/>
            <person name="Zhong D."/>
            <person name="Zimmer A."/>
            <person name="Zwirko Z."/>
            <person name="Jaffe D.B."/>
            <person name="Alvarez P."/>
            <person name="Brockman W."/>
            <person name="Butler J."/>
            <person name="Chin C."/>
            <person name="Gnerre S."/>
            <person name="Grabherr M."/>
            <person name="Kleber M."/>
            <person name="Mauceli E."/>
            <person name="MacCallum I."/>
        </authorList>
    </citation>
    <scope>NUCLEOTIDE SEQUENCE [LARGE SCALE GENOMIC DNA]</scope>
    <source>
        <strain evidence="2">Tucson 15287-2541.00</strain>
    </source>
</reference>
<dbReference type="OrthoDB" id="8122555at2759"/>
<protein>
    <submittedName>
        <fullName evidence="1">GH14486</fullName>
    </submittedName>
</protein>